<sequence>MVHNTVKLGGDIVVAKVGHGLMMMTWRPTPVSDEEAFAAIKMFLDSGEFYGQDLYTGNLELLSRFFEKYPECADRTFLSVKGGLVPGQLAVDGSRENLRRSVDTILKALRGTKRLDLFEPARRDPNYEIEHYAEVLNEMVQEGKFDYIGLSEVRAETIRRAHKVMSIAAVEIEVSLQTYESQTREVTATCAELGIAIIAYSPLGHGLLTGHIKNQSDLEEGDHRRDYSRFQENNIDHNLQLVNTLSSIADLKGITIAQLCIAWVGSLGDYIIPLPGSSNARRTLENRLAGEVDLLTEDLAEIAQLLEKYPRKGGRYVDATDD</sequence>
<dbReference type="Gene3D" id="3.20.20.100">
    <property type="entry name" value="NADP-dependent oxidoreductase domain"/>
    <property type="match status" value="1"/>
</dbReference>
<reference evidence="3" key="1">
    <citation type="submission" date="2019-10" db="EMBL/GenBank/DDBJ databases">
        <authorList>
            <consortium name="DOE Joint Genome Institute"/>
            <person name="Kuo A."/>
            <person name="Miyauchi S."/>
            <person name="Kiss E."/>
            <person name="Drula E."/>
            <person name="Kohler A."/>
            <person name="Sanchez-Garcia M."/>
            <person name="Andreopoulos B."/>
            <person name="Barry K.W."/>
            <person name="Bonito G."/>
            <person name="Buee M."/>
            <person name="Carver A."/>
            <person name="Chen C."/>
            <person name="Cichocki N."/>
            <person name="Clum A."/>
            <person name="Culley D."/>
            <person name="Crous P.W."/>
            <person name="Fauchery L."/>
            <person name="Girlanda M."/>
            <person name="Hayes R."/>
            <person name="Keri Z."/>
            <person name="LaButti K."/>
            <person name="Lipzen A."/>
            <person name="Lombard V."/>
            <person name="Magnuson J."/>
            <person name="Maillard F."/>
            <person name="Morin E."/>
            <person name="Murat C."/>
            <person name="Nolan M."/>
            <person name="Ohm R."/>
            <person name="Pangilinan J."/>
            <person name="Pereira M."/>
            <person name="Perotto S."/>
            <person name="Peter M."/>
            <person name="Riley R."/>
            <person name="Sitrit Y."/>
            <person name="Stielow B."/>
            <person name="Szollosi G."/>
            <person name="Zifcakova L."/>
            <person name="Stursova M."/>
            <person name="Spatafora J.W."/>
            <person name="Tedersoo L."/>
            <person name="Vaario L.-M."/>
            <person name="Yamada A."/>
            <person name="Yan M."/>
            <person name="Wang P."/>
            <person name="Xu J."/>
            <person name="Bruns T."/>
            <person name="Baldrian P."/>
            <person name="Vilgalys R."/>
            <person name="Henrissat B."/>
            <person name="Grigoriev I.V."/>
            <person name="Hibbett D."/>
            <person name="Nagy L.G."/>
            <person name="Martin F.M."/>
        </authorList>
    </citation>
    <scope>NUCLEOTIDE SEQUENCE</scope>
    <source>
        <strain evidence="3">Prilba</strain>
    </source>
</reference>
<dbReference type="InterPro" id="IPR036812">
    <property type="entry name" value="NAD(P)_OxRdtase_dom_sf"/>
</dbReference>
<dbReference type="Proteomes" id="UP000759537">
    <property type="component" value="Unassembled WGS sequence"/>
</dbReference>
<dbReference type="OrthoDB" id="37537at2759"/>
<dbReference type="PANTHER" id="PTHR43625">
    <property type="entry name" value="AFLATOXIN B1 ALDEHYDE REDUCTASE"/>
    <property type="match status" value="1"/>
</dbReference>
<dbReference type="InterPro" id="IPR023210">
    <property type="entry name" value="NADP_OxRdtase_dom"/>
</dbReference>
<keyword evidence="4" id="KW-1185">Reference proteome</keyword>
<dbReference type="EMBL" id="WHVB01000006">
    <property type="protein sequence ID" value="KAF8482019.1"/>
    <property type="molecule type" value="Genomic_DNA"/>
</dbReference>
<gene>
    <name evidence="3" type="ORF">DFH94DRAFT_826628</name>
</gene>
<dbReference type="AlphaFoldDB" id="A0A9P5TAL4"/>
<reference evidence="3" key="2">
    <citation type="journal article" date="2020" name="Nat. Commun.">
        <title>Large-scale genome sequencing of mycorrhizal fungi provides insights into the early evolution of symbiotic traits.</title>
        <authorList>
            <person name="Miyauchi S."/>
            <person name="Kiss E."/>
            <person name="Kuo A."/>
            <person name="Drula E."/>
            <person name="Kohler A."/>
            <person name="Sanchez-Garcia M."/>
            <person name="Morin E."/>
            <person name="Andreopoulos B."/>
            <person name="Barry K.W."/>
            <person name="Bonito G."/>
            <person name="Buee M."/>
            <person name="Carver A."/>
            <person name="Chen C."/>
            <person name="Cichocki N."/>
            <person name="Clum A."/>
            <person name="Culley D."/>
            <person name="Crous P.W."/>
            <person name="Fauchery L."/>
            <person name="Girlanda M."/>
            <person name="Hayes R.D."/>
            <person name="Keri Z."/>
            <person name="LaButti K."/>
            <person name="Lipzen A."/>
            <person name="Lombard V."/>
            <person name="Magnuson J."/>
            <person name="Maillard F."/>
            <person name="Murat C."/>
            <person name="Nolan M."/>
            <person name="Ohm R.A."/>
            <person name="Pangilinan J."/>
            <person name="Pereira M.F."/>
            <person name="Perotto S."/>
            <person name="Peter M."/>
            <person name="Pfister S."/>
            <person name="Riley R."/>
            <person name="Sitrit Y."/>
            <person name="Stielow J.B."/>
            <person name="Szollosi G."/>
            <person name="Zifcakova L."/>
            <person name="Stursova M."/>
            <person name="Spatafora J.W."/>
            <person name="Tedersoo L."/>
            <person name="Vaario L.M."/>
            <person name="Yamada A."/>
            <person name="Yan M."/>
            <person name="Wang P."/>
            <person name="Xu J."/>
            <person name="Bruns T."/>
            <person name="Baldrian P."/>
            <person name="Vilgalys R."/>
            <person name="Dunand C."/>
            <person name="Henrissat B."/>
            <person name="Grigoriev I.V."/>
            <person name="Hibbett D."/>
            <person name="Nagy L.G."/>
            <person name="Martin F.M."/>
        </authorList>
    </citation>
    <scope>NUCLEOTIDE SEQUENCE</scope>
    <source>
        <strain evidence="3">Prilba</strain>
    </source>
</reference>
<accession>A0A9P5TAL4</accession>
<evidence type="ECO:0000313" key="3">
    <source>
        <dbReference type="EMBL" id="KAF8482019.1"/>
    </source>
</evidence>
<dbReference type="GO" id="GO:0005737">
    <property type="term" value="C:cytoplasm"/>
    <property type="evidence" value="ECO:0007669"/>
    <property type="project" value="TreeGrafter"/>
</dbReference>
<evidence type="ECO:0000256" key="1">
    <source>
        <dbReference type="ARBA" id="ARBA00023002"/>
    </source>
</evidence>
<evidence type="ECO:0000313" key="4">
    <source>
        <dbReference type="Proteomes" id="UP000759537"/>
    </source>
</evidence>
<dbReference type="InterPro" id="IPR050791">
    <property type="entry name" value="Aldo-Keto_reductase"/>
</dbReference>
<dbReference type="GO" id="GO:0016491">
    <property type="term" value="F:oxidoreductase activity"/>
    <property type="evidence" value="ECO:0007669"/>
    <property type="project" value="UniProtKB-KW"/>
</dbReference>
<dbReference type="SUPFAM" id="SSF51430">
    <property type="entry name" value="NAD(P)-linked oxidoreductase"/>
    <property type="match status" value="1"/>
</dbReference>
<proteinExistence type="predicted"/>
<protein>
    <submittedName>
        <fullName evidence="3">Aldo/keto reductase</fullName>
    </submittedName>
</protein>
<evidence type="ECO:0000259" key="2">
    <source>
        <dbReference type="Pfam" id="PF00248"/>
    </source>
</evidence>
<keyword evidence="1" id="KW-0560">Oxidoreductase</keyword>
<feature type="domain" description="NADP-dependent oxidoreductase" evidence="2">
    <location>
        <begin position="16"/>
        <end position="306"/>
    </location>
</feature>
<comment type="caution">
    <text evidence="3">The sequence shown here is derived from an EMBL/GenBank/DDBJ whole genome shotgun (WGS) entry which is preliminary data.</text>
</comment>
<organism evidence="3 4">
    <name type="scientific">Russula ochroleuca</name>
    <dbReference type="NCBI Taxonomy" id="152965"/>
    <lineage>
        <taxon>Eukaryota</taxon>
        <taxon>Fungi</taxon>
        <taxon>Dikarya</taxon>
        <taxon>Basidiomycota</taxon>
        <taxon>Agaricomycotina</taxon>
        <taxon>Agaricomycetes</taxon>
        <taxon>Russulales</taxon>
        <taxon>Russulaceae</taxon>
        <taxon>Russula</taxon>
    </lineage>
</organism>
<dbReference type="PANTHER" id="PTHR43625:SF78">
    <property type="entry name" value="PYRIDOXAL REDUCTASE-RELATED"/>
    <property type="match status" value="1"/>
</dbReference>
<name>A0A9P5TAL4_9AGAM</name>
<dbReference type="CDD" id="cd19077">
    <property type="entry name" value="AKR_AKR8A1-2"/>
    <property type="match status" value="1"/>
</dbReference>
<dbReference type="Pfam" id="PF00248">
    <property type="entry name" value="Aldo_ket_red"/>
    <property type="match status" value="1"/>
</dbReference>